<dbReference type="InterPro" id="IPR006553">
    <property type="entry name" value="Leu-rich_rpt_Cys-con_subtyp"/>
</dbReference>
<dbReference type="SMART" id="SM00367">
    <property type="entry name" value="LRR_CC"/>
    <property type="match status" value="6"/>
</dbReference>
<dbReference type="PANTHER" id="PTHR13318">
    <property type="entry name" value="PARTNER OF PAIRED, ISOFORM B-RELATED"/>
    <property type="match status" value="1"/>
</dbReference>
<sequence length="710" mass="78525">MGSSSEDEDSDDAINLNKKRRVCEDNEGDGSEGKKLKMLGNNYDEFKVLEKSGEKGDTGYEEEINSSSKKVSFCKGIDFDLNVTVIESGDDDDEPLPVDADRTIEVIDIPSSDESEDEKLKGDVVEEFDHIGLRLVEGDFGGKSSRKEKGQAKIVDDSWLSLTNESISPIEFELHGGNQEVIYQSNNPILENHYSIDLESSEEIPKESFQFELLPAQHWNANPIMRQAEQARYARGRASRLEWRERARRFAQAEFSVMASSSQEKASPVENDSQLGKRPGPFSDALKSIRERMLQKNKQLIEWKPSGKGCDLLRSPLPSLVDLSVKVLAENAEAIVSLELIPDSLRKKLANVLCNRRGMNIRTFELFVSGSPTEICIKDSSWLTQEQLIATFRNFDASNLTVLQLELCGQCTLDNHVIRESLLWSSNSLPKLQVLSLKGAARLSDDGLKAIVTLTPLLKSINLSKCSLLTHDAIDALADTLGSMLRELYIDGCQKMNPTLTTAFKEFSNLEVLSVAESPYVSDDFLDRVMTMYTENIKELDLAGCSALTDVSLRIIANACTSLRSLNISNLDILTNDGLQYLADGCRQLQMLKLCRSNFSDEAIAAYLEASGKSLQELSLNSVTSVGPCTAFSLAKCCTNLSQLDLSWCRKITTEALGVIVDSCSSLKLIKLFGCSQIVSEFSTSHANPQLQIIGLKLTPILRSSNPNDS</sequence>
<evidence type="ECO:0000256" key="1">
    <source>
        <dbReference type="SAM" id="MobiDB-lite"/>
    </source>
</evidence>
<dbReference type="GO" id="GO:0019005">
    <property type="term" value="C:SCF ubiquitin ligase complex"/>
    <property type="evidence" value="ECO:0007669"/>
    <property type="project" value="TreeGrafter"/>
</dbReference>
<dbReference type="GO" id="GO:0031146">
    <property type="term" value="P:SCF-dependent proteasomal ubiquitin-dependent protein catabolic process"/>
    <property type="evidence" value="ECO:0007669"/>
    <property type="project" value="TreeGrafter"/>
</dbReference>
<dbReference type="AlphaFoldDB" id="A0AAV1CKQ9"/>
<feature type="compositionally biased region" description="Polar residues" evidence="1">
    <location>
        <begin position="259"/>
        <end position="274"/>
    </location>
</feature>
<dbReference type="Gene3D" id="3.80.10.10">
    <property type="entry name" value="Ribonuclease Inhibitor"/>
    <property type="match status" value="2"/>
</dbReference>
<evidence type="ECO:0000313" key="3">
    <source>
        <dbReference type="Proteomes" id="UP001161247"/>
    </source>
</evidence>
<gene>
    <name evidence="2" type="ORF">OLC1_LOCUS6811</name>
</gene>
<dbReference type="Proteomes" id="UP001161247">
    <property type="component" value="Chromosome 2"/>
</dbReference>
<dbReference type="PANTHER" id="PTHR13318:SF101">
    <property type="entry name" value="F-BOX_LRR PROTEIN"/>
    <property type="match status" value="1"/>
</dbReference>
<reference evidence="2" key="1">
    <citation type="submission" date="2023-03" db="EMBL/GenBank/DDBJ databases">
        <authorList>
            <person name="Julca I."/>
        </authorList>
    </citation>
    <scope>NUCLEOTIDE SEQUENCE</scope>
</reference>
<dbReference type="InterPro" id="IPR032675">
    <property type="entry name" value="LRR_dom_sf"/>
</dbReference>
<name>A0AAV1CKQ9_OLDCO</name>
<organism evidence="2 3">
    <name type="scientific">Oldenlandia corymbosa var. corymbosa</name>
    <dbReference type="NCBI Taxonomy" id="529605"/>
    <lineage>
        <taxon>Eukaryota</taxon>
        <taxon>Viridiplantae</taxon>
        <taxon>Streptophyta</taxon>
        <taxon>Embryophyta</taxon>
        <taxon>Tracheophyta</taxon>
        <taxon>Spermatophyta</taxon>
        <taxon>Magnoliopsida</taxon>
        <taxon>eudicotyledons</taxon>
        <taxon>Gunneridae</taxon>
        <taxon>Pentapetalae</taxon>
        <taxon>asterids</taxon>
        <taxon>lamiids</taxon>
        <taxon>Gentianales</taxon>
        <taxon>Rubiaceae</taxon>
        <taxon>Rubioideae</taxon>
        <taxon>Spermacoceae</taxon>
        <taxon>Hedyotis-Oldenlandia complex</taxon>
        <taxon>Oldenlandia</taxon>
    </lineage>
</organism>
<proteinExistence type="predicted"/>
<protein>
    <submittedName>
        <fullName evidence="2">OLC1v1031994C3</fullName>
    </submittedName>
</protein>
<dbReference type="EMBL" id="OX459119">
    <property type="protein sequence ID" value="CAI9095945.1"/>
    <property type="molecule type" value="Genomic_DNA"/>
</dbReference>
<feature type="region of interest" description="Disordered" evidence="1">
    <location>
        <begin position="259"/>
        <end position="280"/>
    </location>
</feature>
<dbReference type="InterPro" id="IPR001611">
    <property type="entry name" value="Leu-rich_rpt"/>
</dbReference>
<dbReference type="SUPFAM" id="SSF52047">
    <property type="entry name" value="RNI-like"/>
    <property type="match status" value="1"/>
</dbReference>
<feature type="region of interest" description="Disordered" evidence="1">
    <location>
        <begin position="1"/>
        <end position="36"/>
    </location>
</feature>
<evidence type="ECO:0000313" key="2">
    <source>
        <dbReference type="EMBL" id="CAI9095945.1"/>
    </source>
</evidence>
<accession>A0AAV1CKQ9</accession>
<dbReference type="Pfam" id="PF13516">
    <property type="entry name" value="LRR_6"/>
    <property type="match status" value="1"/>
</dbReference>
<feature type="compositionally biased region" description="Acidic residues" evidence="1">
    <location>
        <begin position="1"/>
        <end position="12"/>
    </location>
</feature>
<keyword evidence="3" id="KW-1185">Reference proteome</keyword>